<evidence type="ECO:0000256" key="2">
    <source>
        <dbReference type="ARBA" id="ARBA00023122"/>
    </source>
</evidence>
<dbReference type="CDD" id="cd04590">
    <property type="entry name" value="CBS_pair_CorC_HlyC_assoc"/>
    <property type="match status" value="1"/>
</dbReference>
<dbReference type="SMART" id="SM01091">
    <property type="entry name" value="CorC_HlyC"/>
    <property type="match status" value="1"/>
</dbReference>
<organism evidence="5 6">
    <name type="scientific">Dorea acetigenes</name>
    <dbReference type="NCBI Taxonomy" id="2981787"/>
    <lineage>
        <taxon>Bacteria</taxon>
        <taxon>Bacillati</taxon>
        <taxon>Bacillota</taxon>
        <taxon>Clostridia</taxon>
        <taxon>Lachnospirales</taxon>
        <taxon>Lachnospiraceae</taxon>
        <taxon>Dorea</taxon>
    </lineage>
</organism>
<feature type="domain" description="CBS" evidence="4">
    <location>
        <begin position="116"/>
        <end position="173"/>
    </location>
</feature>
<keyword evidence="2 3" id="KW-0129">CBS domain</keyword>
<dbReference type="InterPro" id="IPR016169">
    <property type="entry name" value="FAD-bd_PCMH_sub2"/>
</dbReference>
<keyword evidence="6" id="KW-1185">Reference proteome</keyword>
<dbReference type="RefSeq" id="WP_158368053.1">
    <property type="nucleotide sequence ID" value="NZ_JAOQJU010000002.1"/>
</dbReference>
<dbReference type="Pfam" id="PF00571">
    <property type="entry name" value="CBS"/>
    <property type="match status" value="2"/>
</dbReference>
<dbReference type="PANTHER" id="PTHR22777">
    <property type="entry name" value="HEMOLYSIN-RELATED"/>
    <property type="match status" value="1"/>
</dbReference>
<dbReference type="InterPro" id="IPR044751">
    <property type="entry name" value="Ion_transp-like_CBS"/>
</dbReference>
<dbReference type="PROSITE" id="PS51371">
    <property type="entry name" value="CBS"/>
    <property type="match status" value="2"/>
</dbReference>
<dbReference type="InterPro" id="IPR046342">
    <property type="entry name" value="CBS_dom_sf"/>
</dbReference>
<dbReference type="Gene3D" id="3.10.580.10">
    <property type="entry name" value="CBS-domain"/>
    <property type="match status" value="1"/>
</dbReference>
<name>A0ABT2RJR5_9FIRM</name>
<evidence type="ECO:0000256" key="1">
    <source>
        <dbReference type="ARBA" id="ARBA00022737"/>
    </source>
</evidence>
<protein>
    <submittedName>
        <fullName evidence="5">Hemolysin family protein</fullName>
    </submittedName>
</protein>
<dbReference type="Pfam" id="PF03471">
    <property type="entry name" value="CorC_HlyC"/>
    <property type="match status" value="1"/>
</dbReference>
<feature type="domain" description="CBS" evidence="4">
    <location>
        <begin position="47"/>
        <end position="108"/>
    </location>
</feature>
<dbReference type="InterPro" id="IPR036318">
    <property type="entry name" value="FAD-bd_PCMH-like_sf"/>
</dbReference>
<dbReference type="SMART" id="SM00116">
    <property type="entry name" value="CBS"/>
    <property type="match status" value="2"/>
</dbReference>
<accession>A0ABT2RJR5</accession>
<dbReference type="SUPFAM" id="SSF56176">
    <property type="entry name" value="FAD-binding/transporter-associated domain-like"/>
    <property type="match status" value="1"/>
</dbReference>
<comment type="caution">
    <text evidence="5">The sequence shown here is derived from an EMBL/GenBank/DDBJ whole genome shotgun (WGS) entry which is preliminary data.</text>
</comment>
<gene>
    <name evidence="5" type="ORF">OCV99_03090</name>
</gene>
<evidence type="ECO:0000313" key="5">
    <source>
        <dbReference type="EMBL" id="MCU6685551.1"/>
    </source>
</evidence>
<dbReference type="EMBL" id="JAOQJU010000002">
    <property type="protein sequence ID" value="MCU6685551.1"/>
    <property type="molecule type" value="Genomic_DNA"/>
</dbReference>
<evidence type="ECO:0000256" key="3">
    <source>
        <dbReference type="PROSITE-ProRule" id="PRU00703"/>
    </source>
</evidence>
<dbReference type="Gene3D" id="3.30.465.10">
    <property type="match status" value="1"/>
</dbReference>
<reference evidence="5 6" key="1">
    <citation type="journal article" date="2021" name="ISME Commun">
        <title>Automated analysis of genomic sequences facilitates high-throughput and comprehensive description of bacteria.</title>
        <authorList>
            <person name="Hitch T.C.A."/>
        </authorList>
    </citation>
    <scope>NUCLEOTIDE SEQUENCE [LARGE SCALE GENOMIC DNA]</scope>
    <source>
        <strain evidence="5 6">Sanger_03</strain>
    </source>
</reference>
<dbReference type="InterPro" id="IPR005170">
    <property type="entry name" value="Transptr-assoc_dom"/>
</dbReference>
<sequence>MEEGSLFLRMKEIFQGENGQKEVLGKEAADLIRNIFRYMDKDAKDIMTHRRDIVAIDGEETLEKALKFMLDEKFSRFPIYREDIDEIIGIFHLRDAMKAYLDKTLRETPVKDLEMYIRPVAFIPETKSIDRLFKEMQAEKNHIAVVLDEYGQTSGIVAMEDILEEIVGNIMDEYDEEEETIVCQADGSYIVNGFIDLEDLEDLMGLSFDKEEYETLNGFLIAELDRIPGENERCAVEYEGYRFTILSVDNNTIQSVKMERIAKNEQE</sequence>
<dbReference type="SUPFAM" id="SSF54631">
    <property type="entry name" value="CBS-domain pair"/>
    <property type="match status" value="1"/>
</dbReference>
<keyword evidence="1" id="KW-0677">Repeat</keyword>
<dbReference type="PANTHER" id="PTHR22777:SF17">
    <property type="entry name" value="UPF0053 PROTEIN SLL0260"/>
    <property type="match status" value="1"/>
</dbReference>
<evidence type="ECO:0000259" key="4">
    <source>
        <dbReference type="PROSITE" id="PS51371"/>
    </source>
</evidence>
<evidence type="ECO:0000313" key="6">
    <source>
        <dbReference type="Proteomes" id="UP001652431"/>
    </source>
</evidence>
<proteinExistence type="predicted"/>
<dbReference type="Proteomes" id="UP001652431">
    <property type="component" value="Unassembled WGS sequence"/>
</dbReference>
<dbReference type="InterPro" id="IPR000644">
    <property type="entry name" value="CBS_dom"/>
</dbReference>